<dbReference type="PANTHER" id="PTHR43685:SF5">
    <property type="entry name" value="GLYCOSYLTRANSFERASE EPSE-RELATED"/>
    <property type="match status" value="1"/>
</dbReference>
<protein>
    <submittedName>
        <fullName evidence="5">UDP-Gal:alpha-D-GlcNAc-diphosphoundecaprenol beta-1,3-galactosyltransferase</fullName>
        <ecNumber evidence="5">2.4.1.303</ecNumber>
    </submittedName>
</protein>
<dbReference type="Pfam" id="PF00535">
    <property type="entry name" value="Glycos_transf_2"/>
    <property type="match status" value="1"/>
</dbReference>
<evidence type="ECO:0000259" key="4">
    <source>
        <dbReference type="Pfam" id="PF00535"/>
    </source>
</evidence>
<dbReference type="RefSeq" id="WP_031428559.1">
    <property type="nucleotide sequence ID" value="NZ_CP062150.1"/>
</dbReference>
<keyword evidence="2 5" id="KW-0328">Glycosyltransferase</keyword>
<accession>A0A7M1W5I6</accession>
<sequence length="271" mass="31788">MSSLAVIMSVYRSDRLNELKLAFDSLFEQTYKAMIFLCKDGELSDEVNAYLHTLLDRDDVVILENENNIGLAKSLNRLIDLIQSDYKFEFIARMDADDICRVERFELQINHFRHNEDIDLCGGFCSEFGASFAISPKKLPLNHLELLDFSIGRCPLIHPTVMFRAKIFDDCSIRYPENTTLTEDMALWFELLSKGYRFSNIPYILLDYRLNENTISRRQGLRKAISEFKLRINYMRKLDRISIKNTMLVFSRLVFHILPGFLVKLLYKHSR</sequence>
<dbReference type="AlphaFoldDB" id="A0A7M1W5I6"/>
<reference evidence="5" key="1">
    <citation type="submission" date="2020-08" db="EMBL/GenBank/DDBJ databases">
        <title>Genetic structure, function and evolution of capsule biosynthesis loci in Vibrio parahaemolyticus.</title>
        <authorList>
            <person name="Li L."/>
            <person name="Bian S."/>
        </authorList>
    </citation>
    <scope>NUCLEOTIDE SEQUENCE</scope>
    <source>
        <strain evidence="5">VP446</strain>
    </source>
</reference>
<evidence type="ECO:0000256" key="2">
    <source>
        <dbReference type="ARBA" id="ARBA00022676"/>
    </source>
</evidence>
<feature type="domain" description="Glycosyltransferase 2-like" evidence="4">
    <location>
        <begin position="6"/>
        <end position="148"/>
    </location>
</feature>
<gene>
    <name evidence="5" type="primary">wbbD</name>
    <name evidence="5" type="ORF">VP446_00016</name>
</gene>
<dbReference type="EC" id="2.4.1.303" evidence="5"/>
<evidence type="ECO:0000313" key="5">
    <source>
        <dbReference type="EMBL" id="QOS22245.1"/>
    </source>
</evidence>
<name>A0A7M1W5I6_VIBPH</name>
<dbReference type="GO" id="GO:0016757">
    <property type="term" value="F:glycosyltransferase activity"/>
    <property type="evidence" value="ECO:0007669"/>
    <property type="project" value="UniProtKB-KW"/>
</dbReference>
<evidence type="ECO:0000256" key="1">
    <source>
        <dbReference type="ARBA" id="ARBA00006739"/>
    </source>
</evidence>
<dbReference type="EMBL" id="MT898209">
    <property type="protein sequence ID" value="QOS22245.1"/>
    <property type="molecule type" value="Genomic_DNA"/>
</dbReference>
<proteinExistence type="inferred from homology"/>
<dbReference type="Gene3D" id="3.90.550.10">
    <property type="entry name" value="Spore Coat Polysaccharide Biosynthesis Protein SpsA, Chain A"/>
    <property type="match status" value="1"/>
</dbReference>
<comment type="similarity">
    <text evidence="1">Belongs to the glycosyltransferase 2 family.</text>
</comment>
<dbReference type="InterPro" id="IPR001173">
    <property type="entry name" value="Glyco_trans_2-like"/>
</dbReference>
<keyword evidence="3 5" id="KW-0808">Transferase</keyword>
<dbReference type="InterPro" id="IPR029044">
    <property type="entry name" value="Nucleotide-diphossugar_trans"/>
</dbReference>
<dbReference type="PANTHER" id="PTHR43685">
    <property type="entry name" value="GLYCOSYLTRANSFERASE"/>
    <property type="match status" value="1"/>
</dbReference>
<dbReference type="SUPFAM" id="SSF53448">
    <property type="entry name" value="Nucleotide-diphospho-sugar transferases"/>
    <property type="match status" value="1"/>
</dbReference>
<organism evidence="5">
    <name type="scientific">Vibrio parahaemolyticus</name>
    <dbReference type="NCBI Taxonomy" id="670"/>
    <lineage>
        <taxon>Bacteria</taxon>
        <taxon>Pseudomonadati</taxon>
        <taxon>Pseudomonadota</taxon>
        <taxon>Gammaproteobacteria</taxon>
        <taxon>Vibrionales</taxon>
        <taxon>Vibrionaceae</taxon>
        <taxon>Vibrio</taxon>
    </lineage>
</organism>
<dbReference type="InterPro" id="IPR050834">
    <property type="entry name" value="Glycosyltransf_2"/>
</dbReference>
<evidence type="ECO:0000256" key="3">
    <source>
        <dbReference type="ARBA" id="ARBA00022679"/>
    </source>
</evidence>